<reference evidence="1 2" key="1">
    <citation type="journal article" date="2018" name="Sci. Rep.">
        <title>Genomic signatures of local adaptation to the degree of environmental predictability in rotifers.</title>
        <authorList>
            <person name="Franch-Gras L."/>
            <person name="Hahn C."/>
            <person name="Garcia-Roger E.M."/>
            <person name="Carmona M.J."/>
            <person name="Serra M."/>
            <person name="Gomez A."/>
        </authorList>
    </citation>
    <scope>NUCLEOTIDE SEQUENCE [LARGE SCALE GENOMIC DNA]</scope>
    <source>
        <strain evidence="1">HYR1</strain>
    </source>
</reference>
<proteinExistence type="predicted"/>
<dbReference type="EMBL" id="REGN01007932">
    <property type="protein sequence ID" value="RNA04887.1"/>
    <property type="molecule type" value="Genomic_DNA"/>
</dbReference>
<evidence type="ECO:0000313" key="2">
    <source>
        <dbReference type="Proteomes" id="UP000276133"/>
    </source>
</evidence>
<keyword evidence="2" id="KW-1185">Reference proteome</keyword>
<name>A0A3M7Q099_BRAPC</name>
<organism evidence="1 2">
    <name type="scientific">Brachionus plicatilis</name>
    <name type="common">Marine rotifer</name>
    <name type="synonym">Brachionus muelleri</name>
    <dbReference type="NCBI Taxonomy" id="10195"/>
    <lineage>
        <taxon>Eukaryota</taxon>
        <taxon>Metazoa</taxon>
        <taxon>Spiralia</taxon>
        <taxon>Gnathifera</taxon>
        <taxon>Rotifera</taxon>
        <taxon>Eurotatoria</taxon>
        <taxon>Monogononta</taxon>
        <taxon>Pseudotrocha</taxon>
        <taxon>Ploima</taxon>
        <taxon>Brachionidae</taxon>
        <taxon>Brachionus</taxon>
    </lineage>
</organism>
<dbReference type="AlphaFoldDB" id="A0A3M7Q099"/>
<evidence type="ECO:0000313" key="1">
    <source>
        <dbReference type="EMBL" id="RNA04887.1"/>
    </source>
</evidence>
<sequence>MRQISSNHRLPFASEMCTRSPNTFYSSALLGQTSSAGFLAYASKLDVSSQKDQGLRNQQMTFGVVFLAANVTIGNGNDQIDEWIERILFKTIHVLN</sequence>
<comment type="caution">
    <text evidence="1">The sequence shown here is derived from an EMBL/GenBank/DDBJ whole genome shotgun (WGS) entry which is preliminary data.</text>
</comment>
<accession>A0A3M7Q099</accession>
<gene>
    <name evidence="1" type="ORF">BpHYR1_046008</name>
</gene>
<protein>
    <submittedName>
        <fullName evidence="1">Uncharacterized protein</fullName>
    </submittedName>
</protein>
<dbReference type="Proteomes" id="UP000276133">
    <property type="component" value="Unassembled WGS sequence"/>
</dbReference>